<evidence type="ECO:0000313" key="3">
    <source>
        <dbReference type="EMBL" id="KMM70251.1"/>
    </source>
</evidence>
<proteinExistence type="predicted"/>
<reference evidence="4" key="2">
    <citation type="journal article" date="2009" name="Genome Res.">
        <title>Comparative genomic analyses of the human fungal pathogens Coccidioides and their relatives.</title>
        <authorList>
            <person name="Sharpton T.J."/>
            <person name="Stajich J.E."/>
            <person name="Rounsley S.D."/>
            <person name="Gardner M.J."/>
            <person name="Wortman J.R."/>
            <person name="Jordar V.S."/>
            <person name="Maiti R."/>
            <person name="Kodira C.D."/>
            <person name="Neafsey D.E."/>
            <person name="Zeng Q."/>
            <person name="Hung C.-Y."/>
            <person name="McMahan C."/>
            <person name="Muszewska A."/>
            <person name="Grynberg M."/>
            <person name="Mandel M.A."/>
            <person name="Kellner E.M."/>
            <person name="Barker B.M."/>
            <person name="Galgiani J.N."/>
            <person name="Orbach M.J."/>
            <person name="Kirkland T.N."/>
            <person name="Cole G.T."/>
            <person name="Henn M.R."/>
            <person name="Birren B.W."/>
            <person name="Taylor J.W."/>
        </authorList>
    </citation>
    <scope>NUCLEOTIDE SEQUENCE [LARGE SCALE GENOMIC DNA]</scope>
    <source>
        <strain evidence="4">RMSCC 3488</strain>
    </source>
</reference>
<dbReference type="VEuPathDB" id="FungiDB:CPAG_06563"/>
<feature type="compositionally biased region" description="Polar residues" evidence="1">
    <location>
        <begin position="85"/>
        <end position="94"/>
    </location>
</feature>
<organism evidence="3 4">
    <name type="scientific">Coccidioides posadasii RMSCC 3488</name>
    <dbReference type="NCBI Taxonomy" id="454284"/>
    <lineage>
        <taxon>Eukaryota</taxon>
        <taxon>Fungi</taxon>
        <taxon>Dikarya</taxon>
        <taxon>Ascomycota</taxon>
        <taxon>Pezizomycotina</taxon>
        <taxon>Eurotiomycetes</taxon>
        <taxon>Eurotiomycetidae</taxon>
        <taxon>Onygenales</taxon>
        <taxon>Onygenaceae</taxon>
        <taxon>Coccidioides</taxon>
    </lineage>
</organism>
<evidence type="ECO:0000313" key="4">
    <source>
        <dbReference type="Proteomes" id="UP000054567"/>
    </source>
</evidence>
<reference evidence="3 4" key="1">
    <citation type="submission" date="2007-06" db="EMBL/GenBank/DDBJ databases">
        <title>The Genome Sequence of Coccidioides posadasii RMSCC_3488.</title>
        <authorList>
            <consortium name="Coccidioides Genome Resources Consortium"/>
            <consortium name="The Broad Institute Genome Sequencing Platform"/>
            <person name="Henn M.R."/>
            <person name="Sykes S."/>
            <person name="Young S."/>
            <person name="Jaffe D."/>
            <person name="Berlin A."/>
            <person name="Alvarez P."/>
            <person name="Butler J."/>
            <person name="Gnerre S."/>
            <person name="Grabherr M."/>
            <person name="Mauceli E."/>
            <person name="Brockman W."/>
            <person name="Kodira C."/>
            <person name="Alvarado L."/>
            <person name="Zeng Q."/>
            <person name="Crawford M."/>
            <person name="Antoine C."/>
            <person name="Devon K."/>
            <person name="Galgiani J."/>
            <person name="Orsborn K."/>
            <person name="Lewis M.L."/>
            <person name="Nusbaum C."/>
            <person name="Galagan J."/>
            <person name="Birren B."/>
        </authorList>
    </citation>
    <scope>NUCLEOTIDE SEQUENCE [LARGE SCALE GENOMIC DNA]</scope>
    <source>
        <strain evidence="3 4">RMSCC 3488</strain>
    </source>
</reference>
<evidence type="ECO:0000256" key="1">
    <source>
        <dbReference type="SAM" id="MobiDB-lite"/>
    </source>
</evidence>
<feature type="chain" id="PRO_5005271034" evidence="2">
    <location>
        <begin position="29"/>
        <end position="131"/>
    </location>
</feature>
<sequence length="131" mass="14511">MTRKKKVGGVAKPLPLFFLLSALSGCSRKTHVIIHDSPEICQDRPTHGVTPYGDFNSNSSIIVVSRRTRLIVGQSGEISLRPRTNPASSRTPNFHKSKEPFVEASFDSSNDNPVAKDAKELQRSIMWAFTD</sequence>
<dbReference type="Proteomes" id="UP000054567">
    <property type="component" value="Unassembled WGS sequence"/>
</dbReference>
<name>A0A0J6FB54_COCPO</name>
<evidence type="ECO:0000256" key="2">
    <source>
        <dbReference type="SAM" id="SignalP"/>
    </source>
</evidence>
<dbReference type="PROSITE" id="PS51257">
    <property type="entry name" value="PROKAR_LIPOPROTEIN"/>
    <property type="match status" value="1"/>
</dbReference>
<reference evidence="4" key="3">
    <citation type="journal article" date="2010" name="Genome Res.">
        <title>Population genomic sequencing of Coccidioides fungi reveals recent hybridization and transposon control.</title>
        <authorList>
            <person name="Neafsey D.E."/>
            <person name="Barker B.M."/>
            <person name="Sharpton T.J."/>
            <person name="Stajich J.E."/>
            <person name="Park D.J."/>
            <person name="Whiston E."/>
            <person name="Hung C.-Y."/>
            <person name="McMahan C."/>
            <person name="White J."/>
            <person name="Sykes S."/>
            <person name="Heiman D."/>
            <person name="Young S."/>
            <person name="Zeng Q."/>
            <person name="Abouelleil A."/>
            <person name="Aftuck L."/>
            <person name="Bessette D."/>
            <person name="Brown A."/>
            <person name="FitzGerald M."/>
            <person name="Lui A."/>
            <person name="Macdonald J.P."/>
            <person name="Priest M."/>
            <person name="Orbach M.J."/>
            <person name="Galgiani J.N."/>
            <person name="Kirkland T.N."/>
            <person name="Cole G.T."/>
            <person name="Birren B.W."/>
            <person name="Henn M.R."/>
            <person name="Taylor J.W."/>
            <person name="Rounsley S.D."/>
        </authorList>
    </citation>
    <scope>NUCLEOTIDE SEQUENCE [LARGE SCALE GENOMIC DNA]</scope>
    <source>
        <strain evidence="4">RMSCC 3488</strain>
    </source>
</reference>
<dbReference type="EMBL" id="DS268112">
    <property type="protein sequence ID" value="KMM70251.1"/>
    <property type="molecule type" value="Genomic_DNA"/>
</dbReference>
<accession>A0A0J6FB54</accession>
<dbReference type="AlphaFoldDB" id="A0A0J6FB54"/>
<feature type="region of interest" description="Disordered" evidence="1">
    <location>
        <begin position="81"/>
        <end position="114"/>
    </location>
</feature>
<protein>
    <submittedName>
        <fullName evidence="3">Uncharacterized protein</fullName>
    </submittedName>
</protein>
<keyword evidence="2" id="KW-0732">Signal</keyword>
<feature type="signal peptide" evidence="2">
    <location>
        <begin position="1"/>
        <end position="28"/>
    </location>
</feature>
<gene>
    <name evidence="3" type="ORF">CPAG_06563</name>
</gene>